<dbReference type="FunFam" id="1.10.472.10:FF:000057">
    <property type="entry name" value="Cyclin N-terminal domain containing 2"/>
    <property type="match status" value="1"/>
</dbReference>
<comment type="similarity">
    <text evidence="1">Belongs to the cyclin family. Cyclin AB subfamily.</text>
</comment>
<organism evidence="9 10">
    <name type="scientific">Penstemon smallii</name>
    <dbReference type="NCBI Taxonomy" id="265156"/>
    <lineage>
        <taxon>Eukaryota</taxon>
        <taxon>Viridiplantae</taxon>
        <taxon>Streptophyta</taxon>
        <taxon>Embryophyta</taxon>
        <taxon>Tracheophyta</taxon>
        <taxon>Spermatophyta</taxon>
        <taxon>Magnoliopsida</taxon>
        <taxon>eudicotyledons</taxon>
        <taxon>Gunneridae</taxon>
        <taxon>Pentapetalae</taxon>
        <taxon>asterids</taxon>
        <taxon>lamiids</taxon>
        <taxon>Lamiales</taxon>
        <taxon>Plantaginaceae</taxon>
        <taxon>Cheloneae</taxon>
        <taxon>Penstemon</taxon>
    </lineage>
</organism>
<dbReference type="InterPro" id="IPR004367">
    <property type="entry name" value="Cyclin_C-dom"/>
</dbReference>
<dbReference type="Pfam" id="PF00134">
    <property type="entry name" value="Cyclin_N"/>
    <property type="match status" value="1"/>
</dbReference>
<dbReference type="InterPro" id="IPR013763">
    <property type="entry name" value="Cyclin-like_dom"/>
</dbReference>
<dbReference type="Gene3D" id="1.10.472.10">
    <property type="entry name" value="Cyclin-like"/>
    <property type="match status" value="2"/>
</dbReference>
<dbReference type="EMBL" id="JBJXBP010000001">
    <property type="protein sequence ID" value="KAL3851008.1"/>
    <property type="molecule type" value="Genomic_DNA"/>
</dbReference>
<name>A0ABD3URI3_9LAMI</name>
<dbReference type="InterPro" id="IPR039361">
    <property type="entry name" value="Cyclin"/>
</dbReference>
<dbReference type="InterPro" id="IPR006671">
    <property type="entry name" value="Cyclin_N"/>
</dbReference>
<evidence type="ECO:0000256" key="5">
    <source>
        <dbReference type="RuleBase" id="RU000383"/>
    </source>
</evidence>
<protein>
    <submittedName>
        <fullName evidence="9">Uncharacterized protein</fullName>
    </submittedName>
</protein>
<comment type="caution">
    <text evidence="9">The sequence shown here is derived from an EMBL/GenBank/DDBJ whole genome shotgun (WGS) entry which is preliminary data.</text>
</comment>
<feature type="compositionally biased region" description="Basic and acidic residues" evidence="6">
    <location>
        <begin position="275"/>
        <end position="291"/>
    </location>
</feature>
<reference evidence="9 10" key="1">
    <citation type="submission" date="2024-12" db="EMBL/GenBank/DDBJ databases">
        <title>The unique morphological basis and parallel evolutionary history of personate flowers in Penstemon.</title>
        <authorList>
            <person name="Depatie T.H."/>
            <person name="Wessinger C.A."/>
        </authorList>
    </citation>
    <scope>NUCLEOTIDE SEQUENCE [LARGE SCALE GENOMIC DNA]</scope>
    <source>
        <strain evidence="9">WTNN_2</strain>
        <tissue evidence="9">Leaf</tissue>
    </source>
</reference>
<dbReference type="GO" id="GO:0051301">
    <property type="term" value="P:cell division"/>
    <property type="evidence" value="ECO:0007669"/>
    <property type="project" value="UniProtKB-KW"/>
</dbReference>
<dbReference type="PROSITE" id="PS00292">
    <property type="entry name" value="CYCLINS"/>
    <property type="match status" value="1"/>
</dbReference>
<evidence type="ECO:0000313" key="9">
    <source>
        <dbReference type="EMBL" id="KAL3851008.1"/>
    </source>
</evidence>
<evidence type="ECO:0000256" key="4">
    <source>
        <dbReference type="ARBA" id="ARBA00023306"/>
    </source>
</evidence>
<feature type="domain" description="Cyclin C-terminal" evidence="8">
    <location>
        <begin position="599"/>
        <end position="716"/>
    </location>
</feature>
<keyword evidence="2" id="KW-0132">Cell division</keyword>
<gene>
    <name evidence="9" type="ORF">ACJIZ3_012890</name>
</gene>
<feature type="domain" description="Cyclin-like" evidence="7">
    <location>
        <begin position="506"/>
        <end position="590"/>
    </location>
</feature>
<evidence type="ECO:0000256" key="2">
    <source>
        <dbReference type="ARBA" id="ARBA00022618"/>
    </source>
</evidence>
<dbReference type="InterPro" id="IPR036915">
    <property type="entry name" value="Cyclin-like_sf"/>
</dbReference>
<feature type="domain" description="Cyclin-like" evidence="7">
    <location>
        <begin position="603"/>
        <end position="685"/>
    </location>
</feature>
<proteinExistence type="inferred from homology"/>
<sequence>MVAVKGRLNPLTDKANQTQKMSNKGLGKNFKIYAEADRVNILDSLNNVANGKPNTHDSGGYLVDGSDSKSDIKNSRKIKSKSYKSVKMNVGRKVLADISNVKGSFPRSEKGRTSKLGNNKSKGMLHPQRYTTGLGNTEASSSDKTSTGRVRLDLSQAATENTTLKKFVHRNVKATSNELQTKFQDRNSATGRELGAQCKVEPGPSSRKAVKGRLGLDLGQAAAKKSVHRNNKATFSETKFQGRNSATATGRISVRNPLHMTRKSLPVLKQASQVEKSDAAKGTSEKLEKSNGKKGFPVKFSGQRSILPKPSNWNSRPWRNGVSDVASRAQCKAVPVASSKKSVKPTVITTSTTLKTQRHSQTSHQFAVKKLRSSPAVLSKRKQNKVSLSKDISSIVSHEEPAPEKIISGGTSNIGSTSSDIFARRKSDRKNSYTCSLISRSKECSKVTPQEILPNIYDDRNHLEVSDYVDDIYLYYWVMEGHNPLLKNYMDIQGNITPQMRGILINWLIEVHLKFDLMEETLFLTVILLDRYLSLESIQKTEMQLVGLTALLLASKYEDFWHPRVTDLVSISAESYTRDQMLQMEKKILKKLKFRLNEPTPYVFMLRFLKAAQSDIKVEHLAFYLIELCLVQYEALNYKPSMLCASAVYVARCTMQMNPAWTPLLAKHARYEESQIRSCAEMILKFHKAAKTSLLKVTYEKYMKIDRRRVATIKPLARLPE</sequence>
<dbReference type="PANTHER" id="PTHR10177">
    <property type="entry name" value="CYCLINS"/>
    <property type="match status" value="1"/>
</dbReference>
<dbReference type="SUPFAM" id="SSF47954">
    <property type="entry name" value="Cyclin-like"/>
    <property type="match status" value="2"/>
</dbReference>
<keyword evidence="3 5" id="KW-0195">Cyclin</keyword>
<dbReference type="SMART" id="SM01332">
    <property type="entry name" value="Cyclin_C"/>
    <property type="match status" value="1"/>
</dbReference>
<keyword evidence="4" id="KW-0131">Cell cycle</keyword>
<evidence type="ECO:0000313" key="10">
    <source>
        <dbReference type="Proteomes" id="UP001634393"/>
    </source>
</evidence>
<dbReference type="FunFam" id="1.10.472.10:FF:000091">
    <property type="entry name" value="putative cyclin-B3-1 isoform X3"/>
    <property type="match status" value="1"/>
</dbReference>
<accession>A0ABD3URI3</accession>
<evidence type="ECO:0000256" key="6">
    <source>
        <dbReference type="SAM" id="MobiDB-lite"/>
    </source>
</evidence>
<evidence type="ECO:0000256" key="3">
    <source>
        <dbReference type="ARBA" id="ARBA00023127"/>
    </source>
</evidence>
<dbReference type="Proteomes" id="UP001634393">
    <property type="component" value="Unassembled WGS sequence"/>
</dbReference>
<dbReference type="SMART" id="SM00385">
    <property type="entry name" value="CYCLIN"/>
    <property type="match status" value="2"/>
</dbReference>
<feature type="region of interest" description="Disordered" evidence="6">
    <location>
        <begin position="50"/>
        <end position="76"/>
    </location>
</feature>
<keyword evidence="10" id="KW-1185">Reference proteome</keyword>
<dbReference type="InterPro" id="IPR048258">
    <property type="entry name" value="Cyclins_cyclin-box"/>
</dbReference>
<dbReference type="CDD" id="cd20507">
    <property type="entry name" value="CYCLIN_CCNB1-like_rpt1"/>
    <property type="match status" value="1"/>
</dbReference>
<dbReference type="AlphaFoldDB" id="A0ABD3URI3"/>
<feature type="compositionally biased region" description="Polar residues" evidence="6">
    <location>
        <begin position="129"/>
        <end position="148"/>
    </location>
</feature>
<dbReference type="Pfam" id="PF02984">
    <property type="entry name" value="Cyclin_C"/>
    <property type="match status" value="1"/>
</dbReference>
<feature type="region of interest" description="Disordered" evidence="6">
    <location>
        <begin position="103"/>
        <end position="148"/>
    </location>
</feature>
<evidence type="ECO:0000256" key="1">
    <source>
        <dbReference type="ARBA" id="ARBA00006955"/>
    </source>
</evidence>
<feature type="region of interest" description="Disordered" evidence="6">
    <location>
        <begin position="269"/>
        <end position="318"/>
    </location>
</feature>
<evidence type="ECO:0000259" key="8">
    <source>
        <dbReference type="SMART" id="SM01332"/>
    </source>
</evidence>
<evidence type="ECO:0000259" key="7">
    <source>
        <dbReference type="SMART" id="SM00385"/>
    </source>
</evidence>